<gene>
    <name evidence="1" type="ORF">C0Q70_10589</name>
</gene>
<evidence type="ECO:0000313" key="2">
    <source>
        <dbReference type="Proteomes" id="UP000245119"/>
    </source>
</evidence>
<sequence>MAVVGYKPVNVRYLHDIFHSLQRGRQAGIIFSSFTCRLHDRPMQVRHALGTDRCNGPPHHKGEQATLTAAIRKQDVAICANNFA</sequence>
<dbReference type="EMBL" id="PZQS01000006">
    <property type="protein sequence ID" value="PVD28009.1"/>
    <property type="molecule type" value="Genomic_DNA"/>
</dbReference>
<protein>
    <submittedName>
        <fullName evidence="1">Uncharacterized protein</fullName>
    </submittedName>
</protein>
<proteinExistence type="predicted"/>
<comment type="caution">
    <text evidence="1">The sequence shown here is derived from an EMBL/GenBank/DDBJ whole genome shotgun (WGS) entry which is preliminary data.</text>
</comment>
<organism evidence="1 2">
    <name type="scientific">Pomacea canaliculata</name>
    <name type="common">Golden apple snail</name>
    <dbReference type="NCBI Taxonomy" id="400727"/>
    <lineage>
        <taxon>Eukaryota</taxon>
        <taxon>Metazoa</taxon>
        <taxon>Spiralia</taxon>
        <taxon>Lophotrochozoa</taxon>
        <taxon>Mollusca</taxon>
        <taxon>Gastropoda</taxon>
        <taxon>Caenogastropoda</taxon>
        <taxon>Architaenioglossa</taxon>
        <taxon>Ampullarioidea</taxon>
        <taxon>Ampullariidae</taxon>
        <taxon>Pomacea</taxon>
    </lineage>
</organism>
<keyword evidence="2" id="KW-1185">Reference proteome</keyword>
<accession>A0A2T7P3L8</accession>
<evidence type="ECO:0000313" key="1">
    <source>
        <dbReference type="EMBL" id="PVD28009.1"/>
    </source>
</evidence>
<dbReference type="AlphaFoldDB" id="A0A2T7P3L8"/>
<reference evidence="1 2" key="1">
    <citation type="submission" date="2018-04" db="EMBL/GenBank/DDBJ databases">
        <title>The genome of golden apple snail Pomacea canaliculata provides insight into stress tolerance and invasive adaptation.</title>
        <authorList>
            <person name="Liu C."/>
            <person name="Liu B."/>
            <person name="Ren Y."/>
            <person name="Zhang Y."/>
            <person name="Wang H."/>
            <person name="Li S."/>
            <person name="Jiang F."/>
            <person name="Yin L."/>
            <person name="Zhang G."/>
            <person name="Qian W."/>
            <person name="Fan W."/>
        </authorList>
    </citation>
    <scope>NUCLEOTIDE SEQUENCE [LARGE SCALE GENOMIC DNA]</scope>
    <source>
        <strain evidence="1">SZHN2017</strain>
        <tissue evidence="1">Muscle</tissue>
    </source>
</reference>
<name>A0A2T7P3L8_POMCA</name>
<dbReference type="Proteomes" id="UP000245119">
    <property type="component" value="Linkage Group LG6"/>
</dbReference>